<evidence type="ECO:0000256" key="2">
    <source>
        <dbReference type="ARBA" id="ARBA00022801"/>
    </source>
</evidence>
<evidence type="ECO:0000313" key="6">
    <source>
        <dbReference type="Proteomes" id="UP000256328"/>
    </source>
</evidence>
<keyword evidence="1 3" id="KW-0732">Signal</keyword>
<keyword evidence="6" id="KW-1185">Reference proteome</keyword>
<dbReference type="InterPro" id="IPR002921">
    <property type="entry name" value="Fungal_lipase-type"/>
</dbReference>
<dbReference type="GO" id="GO:0016787">
    <property type="term" value="F:hydrolase activity"/>
    <property type="evidence" value="ECO:0007669"/>
    <property type="project" value="UniProtKB-KW"/>
</dbReference>
<feature type="domain" description="Fungal lipase-type" evidence="4">
    <location>
        <begin position="106"/>
        <end position="247"/>
    </location>
</feature>
<comment type="caution">
    <text evidence="5">The sequence shown here is derived from an EMBL/GenBank/DDBJ whole genome shotgun (WGS) entry which is preliminary data.</text>
</comment>
<dbReference type="Proteomes" id="UP000256328">
    <property type="component" value="Unassembled WGS sequence"/>
</dbReference>
<organism evidence="5 6">
    <name type="scientific">Coleophoma crateriformis</name>
    <dbReference type="NCBI Taxonomy" id="565419"/>
    <lineage>
        <taxon>Eukaryota</taxon>
        <taxon>Fungi</taxon>
        <taxon>Dikarya</taxon>
        <taxon>Ascomycota</taxon>
        <taxon>Pezizomycotina</taxon>
        <taxon>Leotiomycetes</taxon>
        <taxon>Helotiales</taxon>
        <taxon>Dermateaceae</taxon>
        <taxon>Coleophoma</taxon>
    </lineage>
</organism>
<dbReference type="InterPro" id="IPR029058">
    <property type="entry name" value="AB_hydrolase_fold"/>
</dbReference>
<dbReference type="PANTHER" id="PTHR46640">
    <property type="entry name" value="TRIACYLGLYCEROL LIPASE, PUTATIVE (AFU_ORTHOLOGUE AFUA_6G06510)-RELATED"/>
    <property type="match status" value="1"/>
</dbReference>
<feature type="chain" id="PRO_5017688894" description="Fungal lipase-type domain-containing protein" evidence="3">
    <location>
        <begin position="19"/>
        <end position="313"/>
    </location>
</feature>
<evidence type="ECO:0000256" key="1">
    <source>
        <dbReference type="ARBA" id="ARBA00022729"/>
    </source>
</evidence>
<evidence type="ECO:0000259" key="4">
    <source>
        <dbReference type="Pfam" id="PF01764"/>
    </source>
</evidence>
<evidence type="ECO:0000256" key="3">
    <source>
        <dbReference type="SAM" id="SignalP"/>
    </source>
</evidence>
<evidence type="ECO:0000313" key="5">
    <source>
        <dbReference type="EMBL" id="RDW71683.1"/>
    </source>
</evidence>
<dbReference type="CDD" id="cd00519">
    <property type="entry name" value="Lipase_3"/>
    <property type="match status" value="1"/>
</dbReference>
<dbReference type="OrthoDB" id="426718at2759"/>
<dbReference type="Pfam" id="PF01764">
    <property type="entry name" value="Lipase_3"/>
    <property type="match status" value="1"/>
</dbReference>
<name>A0A3D8RC98_9HELO</name>
<accession>A0A3D8RC98</accession>
<reference evidence="5 6" key="1">
    <citation type="journal article" date="2018" name="IMA Fungus">
        <title>IMA Genome-F 9: Draft genome sequence of Annulohypoxylon stygium, Aspergillus mulundensis, Berkeleyomyces basicola (syn. Thielaviopsis basicola), Ceratocystis smalleyi, two Cercospora beticola strains, Coleophoma cylindrospora, Fusarium fracticaudum, Phialophora cf. hyalina, and Morchella septimelata.</title>
        <authorList>
            <person name="Wingfield B.D."/>
            <person name="Bills G.F."/>
            <person name="Dong Y."/>
            <person name="Huang W."/>
            <person name="Nel W.J."/>
            <person name="Swalarsk-Parry B.S."/>
            <person name="Vaghefi N."/>
            <person name="Wilken P.M."/>
            <person name="An Z."/>
            <person name="de Beer Z.W."/>
            <person name="De Vos L."/>
            <person name="Chen L."/>
            <person name="Duong T.A."/>
            <person name="Gao Y."/>
            <person name="Hammerbacher A."/>
            <person name="Kikkert J.R."/>
            <person name="Li Y."/>
            <person name="Li H."/>
            <person name="Li K."/>
            <person name="Li Q."/>
            <person name="Liu X."/>
            <person name="Ma X."/>
            <person name="Naidoo K."/>
            <person name="Pethybridge S.J."/>
            <person name="Sun J."/>
            <person name="Steenkamp E.T."/>
            <person name="van der Nest M.A."/>
            <person name="van Wyk S."/>
            <person name="Wingfield M.J."/>
            <person name="Xiong C."/>
            <person name="Yue Q."/>
            <person name="Zhang X."/>
        </authorList>
    </citation>
    <scope>NUCLEOTIDE SEQUENCE [LARGE SCALE GENOMIC DNA]</scope>
    <source>
        <strain evidence="5 6">BP5796</strain>
    </source>
</reference>
<dbReference type="InterPro" id="IPR051299">
    <property type="entry name" value="AB_hydrolase_lip/est"/>
</dbReference>
<dbReference type="PANTHER" id="PTHR46640:SF1">
    <property type="entry name" value="FUNGAL LIPASE-LIKE DOMAIN-CONTAINING PROTEIN-RELATED"/>
    <property type="match status" value="1"/>
</dbReference>
<dbReference type="AlphaFoldDB" id="A0A3D8RC98"/>
<keyword evidence="2" id="KW-0378">Hydrolase</keyword>
<gene>
    <name evidence="5" type="ORF">BP5796_07717</name>
</gene>
<protein>
    <recommendedName>
        <fullName evidence="4">Fungal lipase-type domain-containing protein</fullName>
    </recommendedName>
</protein>
<dbReference type="EMBL" id="PDLN01000011">
    <property type="protein sequence ID" value="RDW71683.1"/>
    <property type="molecule type" value="Genomic_DNA"/>
</dbReference>
<dbReference type="GO" id="GO:0006629">
    <property type="term" value="P:lipid metabolic process"/>
    <property type="evidence" value="ECO:0007669"/>
    <property type="project" value="InterPro"/>
</dbReference>
<feature type="signal peptide" evidence="3">
    <location>
        <begin position="1"/>
        <end position="18"/>
    </location>
</feature>
<dbReference type="SUPFAM" id="SSF53474">
    <property type="entry name" value="alpha/beta-Hydrolases"/>
    <property type="match status" value="1"/>
</dbReference>
<dbReference type="Gene3D" id="3.40.50.1820">
    <property type="entry name" value="alpha/beta hydrolase"/>
    <property type="match status" value="1"/>
</dbReference>
<proteinExistence type="predicted"/>
<sequence>MKSFTLTVLAACWGTANANPLWGRATAAITSAQLTDFELFSQYAGAAYCTNVVQDTATTLIECEANGGACAKVEANAAFVLDSFYQVGSQLTTGYIGIDPTNNLIVVAFQGTPGFDSAQLLDDLEIYRDDTTICGSADTNDSCEIHSGFLSAWNEVQSLVETALVAAIAAYPSYGLVFTGHSMGAAIAAIGATVERNAGYVIDLYTFGQPRLGSVDISNYITNQAPALGSNYRMTDYNDIIPQLPTHVYLFGKEWDHYTPEYYIDINGTDITTADIQVITTPLFSTAGNSGWSLVDSSITAHREYFGYISACS</sequence>